<gene>
    <name evidence="1" type="ORF">SDC9_95905</name>
</gene>
<dbReference type="EMBL" id="VSSQ01012410">
    <property type="protein sequence ID" value="MPM49177.1"/>
    <property type="molecule type" value="Genomic_DNA"/>
</dbReference>
<dbReference type="PANTHER" id="PTHR36454">
    <property type="entry name" value="LMO2823 PROTEIN"/>
    <property type="match status" value="1"/>
</dbReference>
<organism evidence="1">
    <name type="scientific">bioreactor metagenome</name>
    <dbReference type="NCBI Taxonomy" id="1076179"/>
    <lineage>
        <taxon>unclassified sequences</taxon>
        <taxon>metagenomes</taxon>
        <taxon>ecological metagenomes</taxon>
    </lineage>
</organism>
<comment type="caution">
    <text evidence="1">The sequence shown here is derived from an EMBL/GenBank/DDBJ whole genome shotgun (WGS) entry which is preliminary data.</text>
</comment>
<dbReference type="PANTHER" id="PTHR36454:SF1">
    <property type="entry name" value="DUF1015 DOMAIN-CONTAINING PROTEIN"/>
    <property type="match status" value="1"/>
</dbReference>
<dbReference type="Pfam" id="PF06245">
    <property type="entry name" value="DUF1015"/>
    <property type="match status" value="1"/>
</dbReference>
<reference evidence="1" key="1">
    <citation type="submission" date="2019-08" db="EMBL/GenBank/DDBJ databases">
        <authorList>
            <person name="Kucharzyk K."/>
            <person name="Murdoch R.W."/>
            <person name="Higgins S."/>
            <person name="Loffler F."/>
        </authorList>
    </citation>
    <scope>NUCLEOTIDE SEQUENCE</scope>
</reference>
<proteinExistence type="predicted"/>
<protein>
    <recommendedName>
        <fullName evidence="2">DUF1015 domain-containing protein</fullName>
    </recommendedName>
</protein>
<sequence length="382" mass="42619">MTAKERLFALGVHVPDILLPASGISLETFSVVACDQYTSQPAYWERAKELAGDAPSTLNMILPEAYLKDDNSADIEKINKTMRSYLAKELLRPIGEGFVLVRRQTTTGCRRGLVLALDLERYDYSPSSKSLIRATESTIASRLPARVKIRQGAPLELPHIMVLVDDPENSLIGPLDAAWETLEPLYDFELMQGAGRLQGRKVTELEPVCEALEGLAKASQGLLFAMGDGNHSLASARLHWEYRKAKLTAEQRMTDPARYALVEIVNLHDPALAFEPIHRVLFGVDKDAFDLCDPKNLPPLQELQPVLDKWLTAHPKASIDYIHGEKEARELGDAPDRIALILPEFDKSTLFEIVRKDGALVRKSFSMGEAPDKRHYLEAKLI</sequence>
<name>A0A645A7X7_9ZZZZ</name>
<evidence type="ECO:0008006" key="2">
    <source>
        <dbReference type="Google" id="ProtNLM"/>
    </source>
</evidence>
<evidence type="ECO:0000313" key="1">
    <source>
        <dbReference type="EMBL" id="MPM49177.1"/>
    </source>
</evidence>
<dbReference type="InterPro" id="IPR008323">
    <property type="entry name" value="UCP033563"/>
</dbReference>
<accession>A0A645A7X7</accession>
<dbReference type="AlphaFoldDB" id="A0A645A7X7"/>